<dbReference type="RefSeq" id="XP_054856955.1">
    <property type="nucleotide sequence ID" value="XM_055000980.1"/>
</dbReference>
<dbReference type="AlphaFoldDB" id="A0AA97LIQ9"/>
<reference evidence="3 4" key="1">
    <citation type="submission" date="2025-04" db="UniProtKB">
        <authorList>
            <consortium name="RefSeq"/>
        </authorList>
    </citation>
    <scope>IDENTIFICATION</scope>
    <source>
        <tissue evidence="3 4">Blood</tissue>
    </source>
</reference>
<dbReference type="KEGG" id="emc:129344382"/>
<feature type="compositionally biased region" description="Polar residues" evidence="1">
    <location>
        <begin position="53"/>
        <end position="66"/>
    </location>
</feature>
<dbReference type="GeneID" id="129344382"/>
<evidence type="ECO:0000313" key="2">
    <source>
        <dbReference type="Proteomes" id="UP001190640"/>
    </source>
</evidence>
<feature type="region of interest" description="Disordered" evidence="1">
    <location>
        <begin position="21"/>
        <end position="193"/>
    </location>
</feature>
<name>A0AA97LIQ9_EUBMA</name>
<feature type="compositionally biased region" description="Basic and acidic residues" evidence="1">
    <location>
        <begin position="93"/>
        <end position="103"/>
    </location>
</feature>
<proteinExistence type="predicted"/>
<dbReference type="CTD" id="60672"/>
<sequence>MEQLEKLRLKNQDLLQRLKANQEEFRKRLPGKSLPPPLQSKRKSRHDPVPQTGKGNQGQAPENLTSVVIRVSREASPHVARPGLGPPSKPTTSHKEEEEEKVHQASLPPDSQGAEEGVMVGESARAAEKNTSRDPDRKSIPVSQTEAERHPAYMQRPPERDRRGAGAEPDQVQAKDSCGPRASARMPQTPRSILLTPQCKEAKEKTKKEAGRVTFVSDPEEYSPPADEWSVRPFLGYDWIAGLLDMDSSVSEKPEQYFSELQDFRRVNKDACIYDGCLRSEALGSSVLEQESERESTSHQCIFCYRLNKRLFTVPVDSASACPVCKTPRTRRPPETLVEPAFVRVSIPRSTLLPAYKHKIHRRKSYEPADDLALPSHCLAGWENPIQAFSPALSSLDLQGALAAKPSGHSDGFQNSVSRVSGGTRTDELLNLSHLTAFELSNVSRLWRHRKLPSYTVPSS</sequence>
<evidence type="ECO:0000313" key="4">
    <source>
        <dbReference type="RefSeq" id="XP_054856955.1"/>
    </source>
</evidence>
<protein>
    <submittedName>
        <fullName evidence="3 4">Migration and invasion-inhibitory protein isoform X1</fullName>
    </submittedName>
</protein>
<keyword evidence="2" id="KW-1185">Reference proteome</keyword>
<dbReference type="GO" id="GO:0030336">
    <property type="term" value="P:negative regulation of cell migration"/>
    <property type="evidence" value="ECO:0007669"/>
    <property type="project" value="InterPro"/>
</dbReference>
<evidence type="ECO:0000256" key="1">
    <source>
        <dbReference type="SAM" id="MobiDB-lite"/>
    </source>
</evidence>
<dbReference type="RefSeq" id="XP_054856954.1">
    <property type="nucleotide sequence ID" value="XM_055000979.1"/>
</dbReference>
<feature type="compositionally biased region" description="Basic and acidic residues" evidence="1">
    <location>
        <begin position="146"/>
        <end position="165"/>
    </location>
</feature>
<dbReference type="PANTHER" id="PTHR34831">
    <property type="entry name" value="MIGRATION AND INVASION-INHIBITORY PROTEIN"/>
    <property type="match status" value="1"/>
</dbReference>
<feature type="compositionally biased region" description="Basic and acidic residues" evidence="1">
    <location>
        <begin position="125"/>
        <end position="139"/>
    </location>
</feature>
<gene>
    <name evidence="3 4 5" type="primary">MIIP</name>
</gene>
<dbReference type="InterPro" id="IPR031466">
    <property type="entry name" value="MIIP"/>
</dbReference>
<dbReference type="Proteomes" id="UP001190640">
    <property type="component" value="Chromosome 17"/>
</dbReference>
<accession>A0AA97LIQ9</accession>
<dbReference type="RefSeq" id="XP_054856956.1">
    <property type="nucleotide sequence ID" value="XM_055000981.1"/>
</dbReference>
<organism evidence="2 4">
    <name type="scientific">Eublepharis macularius</name>
    <name type="common">Leopard gecko</name>
    <name type="synonym">Cyrtodactylus macularius</name>
    <dbReference type="NCBI Taxonomy" id="481883"/>
    <lineage>
        <taxon>Eukaryota</taxon>
        <taxon>Metazoa</taxon>
        <taxon>Chordata</taxon>
        <taxon>Craniata</taxon>
        <taxon>Vertebrata</taxon>
        <taxon>Euteleostomi</taxon>
        <taxon>Lepidosauria</taxon>
        <taxon>Squamata</taxon>
        <taxon>Bifurcata</taxon>
        <taxon>Gekkota</taxon>
        <taxon>Eublepharidae</taxon>
        <taxon>Eublepharinae</taxon>
        <taxon>Eublepharis</taxon>
    </lineage>
</organism>
<evidence type="ECO:0000313" key="5">
    <source>
        <dbReference type="RefSeq" id="XP_054856956.1"/>
    </source>
</evidence>
<dbReference type="GO" id="GO:0010972">
    <property type="term" value="P:negative regulation of G2/M transition of mitotic cell cycle"/>
    <property type="evidence" value="ECO:0007669"/>
    <property type="project" value="InterPro"/>
</dbReference>
<dbReference type="PANTHER" id="PTHR34831:SF1">
    <property type="entry name" value="MIGRATION AND INVASION-INHIBITORY PROTEIN"/>
    <property type="match status" value="1"/>
</dbReference>
<evidence type="ECO:0000313" key="3">
    <source>
        <dbReference type="RefSeq" id="XP_054856954.1"/>
    </source>
</evidence>
<dbReference type="Pfam" id="PF15734">
    <property type="entry name" value="MIIP"/>
    <property type="match status" value="1"/>
</dbReference>